<accession>A0A2H1W6A1</accession>
<protein>
    <submittedName>
        <fullName evidence="1">SFRICE_021151</fullName>
    </submittedName>
</protein>
<reference evidence="1" key="1">
    <citation type="submission" date="2016-07" db="EMBL/GenBank/DDBJ databases">
        <authorList>
            <person name="Bretaudeau A."/>
        </authorList>
    </citation>
    <scope>NUCLEOTIDE SEQUENCE</scope>
    <source>
        <strain evidence="1">Rice</strain>
        <tissue evidence="1">Whole body</tissue>
    </source>
</reference>
<sequence>MTSSPALGEARGSVSLLLTKNHLVPTPAFRAGAPVIRSGILSLLGSAFAMKTLMTINDERERELNSSSSIEGSP</sequence>
<dbReference type="EMBL" id="ODYU01006537">
    <property type="protein sequence ID" value="SOQ48476.1"/>
    <property type="molecule type" value="Genomic_DNA"/>
</dbReference>
<name>A0A2H1W6A1_SPOFR</name>
<dbReference type="AlphaFoldDB" id="A0A2H1W6A1"/>
<evidence type="ECO:0000313" key="1">
    <source>
        <dbReference type="EMBL" id="SOQ48476.1"/>
    </source>
</evidence>
<organism evidence="1">
    <name type="scientific">Spodoptera frugiperda</name>
    <name type="common">Fall armyworm</name>
    <dbReference type="NCBI Taxonomy" id="7108"/>
    <lineage>
        <taxon>Eukaryota</taxon>
        <taxon>Metazoa</taxon>
        <taxon>Ecdysozoa</taxon>
        <taxon>Arthropoda</taxon>
        <taxon>Hexapoda</taxon>
        <taxon>Insecta</taxon>
        <taxon>Pterygota</taxon>
        <taxon>Neoptera</taxon>
        <taxon>Endopterygota</taxon>
        <taxon>Lepidoptera</taxon>
        <taxon>Glossata</taxon>
        <taxon>Ditrysia</taxon>
        <taxon>Noctuoidea</taxon>
        <taxon>Noctuidae</taxon>
        <taxon>Amphipyrinae</taxon>
        <taxon>Spodoptera</taxon>
    </lineage>
</organism>
<proteinExistence type="predicted"/>
<gene>
    <name evidence="1" type="ORF">SFRICE_021151</name>
</gene>